<dbReference type="OrthoDB" id="8527901at2"/>
<evidence type="ECO:0000256" key="2">
    <source>
        <dbReference type="SAM" id="MobiDB-lite"/>
    </source>
</evidence>
<feature type="region of interest" description="Disordered" evidence="2">
    <location>
        <begin position="945"/>
        <end position="978"/>
    </location>
</feature>
<dbReference type="NCBIfam" id="TIGR02680">
    <property type="entry name" value="TIGR02680 family protein"/>
    <property type="match status" value="1"/>
</dbReference>
<evidence type="ECO:0000313" key="4">
    <source>
        <dbReference type="Proteomes" id="UP000035720"/>
    </source>
</evidence>
<keyword evidence="1" id="KW-0175">Coiled coil</keyword>
<dbReference type="RefSeq" id="WP_048546249.1">
    <property type="nucleotide sequence ID" value="NZ_HF571038.1"/>
</dbReference>
<dbReference type="InterPro" id="IPR013496">
    <property type="entry name" value="CHP02680"/>
</dbReference>
<dbReference type="SUPFAM" id="SSF52540">
    <property type="entry name" value="P-loop containing nucleoside triphosphate hydrolases"/>
    <property type="match status" value="1"/>
</dbReference>
<keyword evidence="4" id="KW-1185">Reference proteome</keyword>
<dbReference type="InterPro" id="IPR027417">
    <property type="entry name" value="P-loop_NTPase"/>
</dbReference>
<reference evidence="3 4" key="1">
    <citation type="journal article" date="2013" name="ISME J.">
        <title>A metabolic model for members of the genus Tetrasphaera involved in enhanced biological phosphorus removal.</title>
        <authorList>
            <person name="Kristiansen R."/>
            <person name="Nguyen H.T.T."/>
            <person name="Saunders A.M."/>
            <person name="Nielsen J.L."/>
            <person name="Wimmer R."/>
            <person name="Le V.Q."/>
            <person name="McIlroy S.J."/>
            <person name="Petrovski S."/>
            <person name="Seviour R.J."/>
            <person name="Calteau A."/>
            <person name="Nielsen K.L."/>
            <person name="Nielsen P.H."/>
        </authorList>
    </citation>
    <scope>NUCLEOTIDE SEQUENCE [LARGE SCALE GENOMIC DNA]</scope>
    <source>
        <strain evidence="3 4">Ben 74</strain>
    </source>
</reference>
<dbReference type="Proteomes" id="UP000035720">
    <property type="component" value="Unassembled WGS sequence"/>
</dbReference>
<protein>
    <recommendedName>
        <fullName evidence="5">TIGR02680 family protein</fullName>
    </recommendedName>
</protein>
<organism evidence="3 4">
    <name type="scientific">Nostocoides jenkinsii Ben 74</name>
    <dbReference type="NCBI Taxonomy" id="1193518"/>
    <lineage>
        <taxon>Bacteria</taxon>
        <taxon>Bacillati</taxon>
        <taxon>Actinomycetota</taxon>
        <taxon>Actinomycetes</taxon>
        <taxon>Micrococcales</taxon>
        <taxon>Intrasporangiaceae</taxon>
        <taxon>Nostocoides</taxon>
    </lineage>
</organism>
<comment type="caution">
    <text evidence="3">The sequence shown here is derived from an EMBL/GenBank/DDBJ whole genome shotgun (WGS) entry which is preliminary data.</text>
</comment>
<dbReference type="Gene3D" id="3.40.50.300">
    <property type="entry name" value="P-loop containing nucleotide triphosphate hydrolases"/>
    <property type="match status" value="1"/>
</dbReference>
<feature type="coiled-coil region" evidence="1">
    <location>
        <begin position="744"/>
        <end position="778"/>
    </location>
</feature>
<evidence type="ECO:0000256" key="1">
    <source>
        <dbReference type="SAM" id="Coils"/>
    </source>
</evidence>
<accession>A0A077MFG8</accession>
<evidence type="ECO:0000313" key="3">
    <source>
        <dbReference type="EMBL" id="CCI53883.1"/>
    </source>
</evidence>
<name>A0A077MFG8_9MICO</name>
<sequence length="1353" mass="145344">MAIDGSRFRMRRAGVLNVWQYDEQVFDFADGRLLLRGANGAGKSKTMEMLLPFVIDGDKSRLTSSGRHHTSLLWLLLDGYDGSARTGYVWVEFGRDNADGTTDVITCGVGLRATEKARAATSWFFTTPRRVGHDLALENAAGPLSQPALAAALEDESGASRVFDNPRHYREHVGALLFGLPLDQYESLLRLLYWLRQPQVGEDIDPRRLAEQLVNALPTLDGDTLSAAGTTFDELEAFGEDIDRRERAAAALATFVETYAAYARSVVTDRTRVALEAAKAVGAARRRLRRSEGSLTEVTEGLSAAAMAIDAAEQAQREAASRIAALEQSPEAQARTDLAQSAELVQTLEKAASDLRAVAEKAHVRAQASAREASAASDRLMDRAGELHDATERAEAALAACGAEAAPGPTAAQVLRRPDWRDADAASAVESAVAHAGQTHAEWAETGARAAGQVGAAITVVEEARGTHVRAQETTRRAEAGVDRAEAAETAALADLETARTRTQTRERELTDALQTWQAAPGAVSVVLPTLDADGLAHLESIVAEAAAPDQERLATQVAEASARHTQIVAALARLTSERAAIEAERDPAPAVPAWLRDDRRNLPGAPLWLLVDFRSEVEAQVRAAVEAALEGSGLLDAWVTPDGTLLDPARHDVVLTANPVPVAADASLLAILGADPSAHEAVPARVVTDLLGSIAFASAGAGQHGARDEVAAVVAADGSWRLGPARGRTAKPVAQYVGASARAQERARRLAELDERIRQEEQARDTAKQAAAEAQQALTALMAWLRARPRHDAVLTAWATEAARTAVAERASAEAMGARDLARDARSQEAAALSDLTATAARHGLPITHEGLAARRELVARAGKDLDRVGSARRALDTALDLWRGVVARATDDAAEADLGGTRARIARSEAASRRAAHNELVAARGKSVEDLERRLAEQRTLRQEAVEAQRRHRGEHDHLLGRQGQLRQEADGHRAALAEAEPARDAAYDAVRALHAVPGLISAADVGADPARPPTERDEITSLHERAAAGTQAGANAVLAALTGLQTGPASIVEPRLAELDGTFAALGRDESAGDIALTELANRLAAQVAADRELLTDRERHLFETHVLGQLGDTLRGVRRQADELVAAMNVQLGRVSTSQGIRVRLRWRLRDDIPSDARRAVQLLGEASGALLPGERTELRDALHRLIDTSRVEAPEESYTEHLTRALDYRQWFAFTVQYQRPESGDWRDLHRKSPLSQGEQKVLCYLPLFAAAAAHFTSLAGAAPHAPRFVLLDDAFPKVDARTHPLLFGLLVDLDLDFVVTSERLWGTHATVPSLAIYEALRNPAERGIAQYEHRWDGRQLTAVGARA</sequence>
<dbReference type="EMBL" id="CAJC01000162">
    <property type="protein sequence ID" value="CCI53883.1"/>
    <property type="molecule type" value="Genomic_DNA"/>
</dbReference>
<evidence type="ECO:0008006" key="5">
    <source>
        <dbReference type="Google" id="ProtNLM"/>
    </source>
</evidence>
<dbReference type="STRING" id="1193518.BN13_500011"/>
<dbReference type="Pfam" id="PF13558">
    <property type="entry name" value="SbcC_Walker_B"/>
    <property type="match status" value="1"/>
</dbReference>
<proteinExistence type="predicted"/>
<feature type="compositionally biased region" description="Basic and acidic residues" evidence="2">
    <location>
        <begin position="945"/>
        <end position="962"/>
    </location>
</feature>
<gene>
    <name evidence="3" type="ORF">BN13_500011</name>
</gene>